<keyword evidence="4" id="KW-0804">Transcription</keyword>
<sequence length="210" mass="22873">MSEKQSKTASSAPPGTRQSRGRARRAAVLAAARRLFAQQGFKGASLAAIAQEAELTDAGLLYHFPSKNHLLLAVVAEGDREQDEALEKVQTAKGLPLIERMAEFGADLEADPLLTALDVTLSAEHLQEDSEVNRYFVARYERFRSMLETAFADAARTGDLRADLDPAAEAVNMTAVIDGLRLQWLLSGGSISMAQNMRDYVRGVIARLRA</sequence>
<evidence type="ECO:0000256" key="6">
    <source>
        <dbReference type="SAM" id="MobiDB-lite"/>
    </source>
</evidence>
<organism evidence="8 9">
    <name type="scientific">Sphingomonas colocasiae</name>
    <dbReference type="NCBI Taxonomy" id="1848973"/>
    <lineage>
        <taxon>Bacteria</taxon>
        <taxon>Pseudomonadati</taxon>
        <taxon>Pseudomonadota</taxon>
        <taxon>Alphaproteobacteria</taxon>
        <taxon>Sphingomonadales</taxon>
        <taxon>Sphingomonadaceae</taxon>
        <taxon>Sphingomonas</taxon>
    </lineage>
</organism>
<dbReference type="SUPFAM" id="SSF48498">
    <property type="entry name" value="Tetracyclin repressor-like, C-terminal domain"/>
    <property type="match status" value="1"/>
</dbReference>
<dbReference type="Gene3D" id="1.10.357.10">
    <property type="entry name" value="Tetracycline Repressor, domain 2"/>
    <property type="match status" value="1"/>
</dbReference>
<evidence type="ECO:0000256" key="1">
    <source>
        <dbReference type="ARBA" id="ARBA00022491"/>
    </source>
</evidence>
<keyword evidence="1" id="KW-0678">Repressor</keyword>
<dbReference type="InterPro" id="IPR050109">
    <property type="entry name" value="HTH-type_TetR-like_transc_reg"/>
</dbReference>
<feature type="domain" description="HTH tetR-type" evidence="7">
    <location>
        <begin position="22"/>
        <end position="82"/>
    </location>
</feature>
<gene>
    <name evidence="8" type="ORF">K7G82_05005</name>
</gene>
<dbReference type="SUPFAM" id="SSF46689">
    <property type="entry name" value="Homeodomain-like"/>
    <property type="match status" value="1"/>
</dbReference>
<evidence type="ECO:0000259" key="7">
    <source>
        <dbReference type="PROSITE" id="PS50977"/>
    </source>
</evidence>
<evidence type="ECO:0000256" key="5">
    <source>
        <dbReference type="PROSITE-ProRule" id="PRU00335"/>
    </source>
</evidence>
<comment type="caution">
    <text evidence="8">The sequence shown here is derived from an EMBL/GenBank/DDBJ whole genome shotgun (WGS) entry which is preliminary data.</text>
</comment>
<dbReference type="Proteomes" id="UP000706039">
    <property type="component" value="Unassembled WGS sequence"/>
</dbReference>
<dbReference type="PROSITE" id="PS50977">
    <property type="entry name" value="HTH_TETR_2"/>
    <property type="match status" value="1"/>
</dbReference>
<dbReference type="Pfam" id="PF00440">
    <property type="entry name" value="TetR_N"/>
    <property type="match status" value="1"/>
</dbReference>
<dbReference type="EMBL" id="JAINVV010000003">
    <property type="protein sequence ID" value="MBY8821640.1"/>
    <property type="molecule type" value="Genomic_DNA"/>
</dbReference>
<dbReference type="PANTHER" id="PTHR30055">
    <property type="entry name" value="HTH-TYPE TRANSCRIPTIONAL REGULATOR RUTR"/>
    <property type="match status" value="1"/>
</dbReference>
<dbReference type="InterPro" id="IPR039538">
    <property type="entry name" value="BetI_C"/>
</dbReference>
<dbReference type="InterPro" id="IPR036271">
    <property type="entry name" value="Tet_transcr_reg_TetR-rel_C_sf"/>
</dbReference>
<protein>
    <submittedName>
        <fullName evidence="8">TetR/AcrR family transcriptional regulator</fullName>
    </submittedName>
</protein>
<dbReference type="PANTHER" id="PTHR30055:SF234">
    <property type="entry name" value="HTH-TYPE TRANSCRIPTIONAL REGULATOR BETI"/>
    <property type="match status" value="1"/>
</dbReference>
<dbReference type="RefSeq" id="WP_222988739.1">
    <property type="nucleotide sequence ID" value="NZ_JAINVV010000003.1"/>
</dbReference>
<evidence type="ECO:0000256" key="4">
    <source>
        <dbReference type="ARBA" id="ARBA00023163"/>
    </source>
</evidence>
<feature type="region of interest" description="Disordered" evidence="6">
    <location>
        <begin position="1"/>
        <end position="23"/>
    </location>
</feature>
<reference evidence="8 9" key="1">
    <citation type="submission" date="2021-08" db="EMBL/GenBank/DDBJ databases">
        <authorList>
            <person name="Tuo L."/>
        </authorList>
    </citation>
    <scope>NUCLEOTIDE SEQUENCE [LARGE SCALE GENOMIC DNA]</scope>
    <source>
        <strain evidence="8 9">JCM 31229</strain>
    </source>
</reference>
<evidence type="ECO:0000256" key="3">
    <source>
        <dbReference type="ARBA" id="ARBA00023125"/>
    </source>
</evidence>
<feature type="compositionally biased region" description="Polar residues" evidence="6">
    <location>
        <begin position="7"/>
        <end position="18"/>
    </location>
</feature>
<evidence type="ECO:0000256" key="2">
    <source>
        <dbReference type="ARBA" id="ARBA00023015"/>
    </source>
</evidence>
<keyword evidence="2" id="KW-0805">Transcription regulation</keyword>
<accession>A0ABS7PLR9</accession>
<dbReference type="Pfam" id="PF13977">
    <property type="entry name" value="TetR_C_6"/>
    <property type="match status" value="1"/>
</dbReference>
<keyword evidence="3 5" id="KW-0238">DNA-binding</keyword>
<name>A0ABS7PLR9_9SPHN</name>
<dbReference type="InterPro" id="IPR009057">
    <property type="entry name" value="Homeodomain-like_sf"/>
</dbReference>
<evidence type="ECO:0000313" key="9">
    <source>
        <dbReference type="Proteomes" id="UP000706039"/>
    </source>
</evidence>
<dbReference type="PRINTS" id="PR00455">
    <property type="entry name" value="HTHTETR"/>
</dbReference>
<evidence type="ECO:0000313" key="8">
    <source>
        <dbReference type="EMBL" id="MBY8821640.1"/>
    </source>
</evidence>
<keyword evidence="9" id="KW-1185">Reference proteome</keyword>
<proteinExistence type="predicted"/>
<feature type="DNA-binding region" description="H-T-H motif" evidence="5">
    <location>
        <begin position="45"/>
        <end position="64"/>
    </location>
</feature>
<dbReference type="InterPro" id="IPR001647">
    <property type="entry name" value="HTH_TetR"/>
</dbReference>